<comment type="similarity">
    <text evidence="1">Belongs to the FAH family.</text>
</comment>
<dbReference type="InterPro" id="IPR051121">
    <property type="entry name" value="FAH"/>
</dbReference>
<proteinExistence type="inferred from homology"/>
<dbReference type="PANTHER" id="PTHR42796:SF4">
    <property type="entry name" value="FUMARYLACETOACETATE HYDROLASE DOMAIN-CONTAINING PROTEIN 2A"/>
    <property type="match status" value="1"/>
</dbReference>
<dbReference type="GO" id="GO:0016829">
    <property type="term" value="F:lyase activity"/>
    <property type="evidence" value="ECO:0007669"/>
    <property type="project" value="UniProtKB-KW"/>
</dbReference>
<evidence type="ECO:0000256" key="3">
    <source>
        <dbReference type="SAM" id="MobiDB-lite"/>
    </source>
</evidence>
<feature type="region of interest" description="Disordered" evidence="3">
    <location>
        <begin position="1"/>
        <end position="21"/>
    </location>
</feature>
<feature type="compositionally biased region" description="Basic and acidic residues" evidence="3">
    <location>
        <begin position="8"/>
        <end position="21"/>
    </location>
</feature>
<gene>
    <name evidence="5" type="ORF">C8D77_1304</name>
</gene>
<feature type="domain" description="Fumarylacetoacetase-like C-terminal" evidence="4">
    <location>
        <begin position="73"/>
        <end position="277"/>
    </location>
</feature>
<dbReference type="InterPro" id="IPR011234">
    <property type="entry name" value="Fumarylacetoacetase-like_C"/>
</dbReference>
<evidence type="ECO:0000259" key="4">
    <source>
        <dbReference type="Pfam" id="PF01557"/>
    </source>
</evidence>
<dbReference type="GO" id="GO:0019752">
    <property type="term" value="P:carboxylic acid metabolic process"/>
    <property type="evidence" value="ECO:0007669"/>
    <property type="project" value="UniProtKB-ARBA"/>
</dbReference>
<evidence type="ECO:0000313" key="5">
    <source>
        <dbReference type="EMBL" id="PWJ84723.1"/>
    </source>
</evidence>
<dbReference type="AlphaFoldDB" id="A0A8E3B1I8"/>
<reference evidence="5 6" key="1">
    <citation type="submission" date="2018-05" db="EMBL/GenBank/DDBJ databases">
        <title>Genomic Encyclopedia of Type Strains, Phase IV (KMG-IV): sequencing the most valuable type-strain genomes for metagenomic binning, comparative biology and taxonomic classification.</title>
        <authorList>
            <person name="Goeker M."/>
        </authorList>
    </citation>
    <scope>NUCLEOTIDE SEQUENCE [LARGE SCALE GENOMIC DNA]</scope>
    <source>
        <strain evidence="5 6">DSM 2626</strain>
    </source>
</reference>
<dbReference type="RefSeq" id="WP_109672726.1">
    <property type="nucleotide sequence ID" value="NZ_QGGH01000030.1"/>
</dbReference>
<comment type="caution">
    <text evidence="5">The sequence shown here is derived from an EMBL/GenBank/DDBJ whole genome shotgun (WGS) entry which is preliminary data.</text>
</comment>
<protein>
    <submittedName>
        <fullName evidence="5">Ureidoglycolate lyase</fullName>
    </submittedName>
</protein>
<organism evidence="5 6">
    <name type="scientific">Rhizobium loti</name>
    <name type="common">Mesorhizobium loti</name>
    <dbReference type="NCBI Taxonomy" id="381"/>
    <lineage>
        <taxon>Bacteria</taxon>
        <taxon>Pseudomonadati</taxon>
        <taxon>Pseudomonadota</taxon>
        <taxon>Alphaproteobacteria</taxon>
        <taxon>Hyphomicrobiales</taxon>
        <taxon>Phyllobacteriaceae</taxon>
        <taxon>Mesorhizobium</taxon>
    </lineage>
</organism>
<accession>A0A8E3B1I8</accession>
<dbReference type="Pfam" id="PF01557">
    <property type="entry name" value="FAA_hydrolase"/>
    <property type="match status" value="1"/>
</dbReference>
<dbReference type="EMBL" id="QGGH01000030">
    <property type="protein sequence ID" value="PWJ84723.1"/>
    <property type="molecule type" value="Genomic_DNA"/>
</dbReference>
<evidence type="ECO:0000256" key="1">
    <source>
        <dbReference type="ARBA" id="ARBA00010211"/>
    </source>
</evidence>
<dbReference type="InterPro" id="IPR036663">
    <property type="entry name" value="Fumarylacetoacetase_C_sf"/>
</dbReference>
<keyword evidence="5" id="KW-0456">Lyase</keyword>
<dbReference type="FunFam" id="3.90.850.10:FF:000002">
    <property type="entry name" value="2-hydroxyhepta-2,4-diene-1,7-dioate isomerase"/>
    <property type="match status" value="1"/>
</dbReference>
<dbReference type="PANTHER" id="PTHR42796">
    <property type="entry name" value="FUMARYLACETOACETATE HYDROLASE DOMAIN-CONTAINING PROTEIN 2A-RELATED"/>
    <property type="match status" value="1"/>
</dbReference>
<dbReference type="GO" id="GO:0016853">
    <property type="term" value="F:isomerase activity"/>
    <property type="evidence" value="ECO:0007669"/>
    <property type="project" value="UniProtKB-ARBA"/>
</dbReference>
<sequence length="281" mass="30244">MKLLRYGEPGKEKPGLLDSDGNIRDISRHVADLSDDALSPASLCQLSRTDSDSFPIVSGSPRLGPPVGDVQRMICIGLNYSDHAEESGLPAPAEPVIFVKSCAATGPNDDVLIPLGGEKTDWEVELGVVIGRRVRHVEEKDALSYVAGYTIGHDVSERAFQHERGGQWTKGKSCEGFGPLGPWLVTADEVGDPQSLDIWLEVNGQRYQNGNTKNMIFSVAVIVSYLSKFMTLVPGDVILTGTPAGVGAGTKPTPKFLKAGDVVRLGIQRLGEQQQTFVPYT</sequence>
<evidence type="ECO:0000256" key="2">
    <source>
        <dbReference type="ARBA" id="ARBA00022723"/>
    </source>
</evidence>
<evidence type="ECO:0000313" key="6">
    <source>
        <dbReference type="Proteomes" id="UP000245631"/>
    </source>
</evidence>
<dbReference type="GeneID" id="61056431"/>
<dbReference type="Gene3D" id="3.90.850.10">
    <property type="entry name" value="Fumarylacetoacetase-like, C-terminal domain"/>
    <property type="match status" value="1"/>
</dbReference>
<dbReference type="SUPFAM" id="SSF56529">
    <property type="entry name" value="FAH"/>
    <property type="match status" value="1"/>
</dbReference>
<dbReference type="Proteomes" id="UP000245631">
    <property type="component" value="Unassembled WGS sequence"/>
</dbReference>
<name>A0A8E3B1I8_RHILI</name>
<dbReference type="GO" id="GO:0046872">
    <property type="term" value="F:metal ion binding"/>
    <property type="evidence" value="ECO:0007669"/>
    <property type="project" value="UniProtKB-KW"/>
</dbReference>
<keyword evidence="2" id="KW-0479">Metal-binding</keyword>